<dbReference type="InterPro" id="IPR019734">
    <property type="entry name" value="TPR_rpt"/>
</dbReference>
<dbReference type="STRING" id="1890364.A0A2P6N5H9"/>
<dbReference type="AlphaFoldDB" id="A0A2P6N5H9"/>
<feature type="region of interest" description="Disordered" evidence="4">
    <location>
        <begin position="405"/>
        <end position="452"/>
    </location>
</feature>
<dbReference type="Gene3D" id="1.25.40.10">
    <property type="entry name" value="Tetratricopeptide repeat domain"/>
    <property type="match status" value="3"/>
</dbReference>
<accession>A0A2P6N5H9</accession>
<comment type="caution">
    <text evidence="5">The sequence shown here is derived from an EMBL/GenBank/DDBJ whole genome shotgun (WGS) entry which is preliminary data.</text>
</comment>
<evidence type="ECO:0000256" key="4">
    <source>
        <dbReference type="SAM" id="MobiDB-lite"/>
    </source>
</evidence>
<gene>
    <name evidence="5" type="ORF">PROFUN_13089</name>
</gene>
<protein>
    <submittedName>
        <fullName evidence="5">Uncharacterized protein</fullName>
    </submittedName>
</protein>
<organism evidence="5 6">
    <name type="scientific">Planoprotostelium fungivorum</name>
    <dbReference type="NCBI Taxonomy" id="1890364"/>
    <lineage>
        <taxon>Eukaryota</taxon>
        <taxon>Amoebozoa</taxon>
        <taxon>Evosea</taxon>
        <taxon>Variosea</taxon>
        <taxon>Cavosteliida</taxon>
        <taxon>Cavosteliaceae</taxon>
        <taxon>Planoprotostelium</taxon>
    </lineage>
</organism>
<feature type="non-terminal residue" evidence="5">
    <location>
        <position position="1"/>
    </location>
</feature>
<dbReference type="InterPro" id="IPR011990">
    <property type="entry name" value="TPR-like_helical_dom_sf"/>
</dbReference>
<feature type="compositionally biased region" description="Basic and acidic residues" evidence="4">
    <location>
        <begin position="420"/>
        <end position="429"/>
    </location>
</feature>
<dbReference type="Pfam" id="PF13181">
    <property type="entry name" value="TPR_8"/>
    <property type="match status" value="1"/>
</dbReference>
<dbReference type="PANTHER" id="PTHR44858:SF1">
    <property type="entry name" value="UDP-N-ACETYLGLUCOSAMINE--PEPTIDE N-ACETYLGLUCOSAMINYLTRANSFERASE SPINDLY-RELATED"/>
    <property type="match status" value="1"/>
</dbReference>
<evidence type="ECO:0000313" key="6">
    <source>
        <dbReference type="Proteomes" id="UP000241769"/>
    </source>
</evidence>
<proteinExistence type="predicted"/>
<dbReference type="SMART" id="SM00028">
    <property type="entry name" value="TPR"/>
    <property type="match status" value="5"/>
</dbReference>
<evidence type="ECO:0000256" key="3">
    <source>
        <dbReference type="PROSITE-ProRule" id="PRU00339"/>
    </source>
</evidence>
<feature type="repeat" description="TPR" evidence="3">
    <location>
        <begin position="238"/>
        <end position="271"/>
    </location>
</feature>
<sequence>TVMAFMKAGRFRDALITLQLPFVEKSDLQFLSFKLTLFSQWDAEKRATMKKTEIEEWKKTIDQMIDQLQSKKKDFIADEGEELEGEILLELTKLYHDRSYCNVQLNLPQEALKDLEKIAKYDPSSMDQVMIQRGHVLQAMGKTMDATQSIEHAMKLAQGTDRYYDHLVTRAQFRRLKGLFLESIGDCTRIIQEASDKINPTVLTEIKIMRIESMIQLKKYKEAEEECNRMIHQDGSSWELYCLRGLVYHDQQDATSSVRDFKKALDMNEEGALARYPHIYGMIGSLLRTSCEEKGDNQKKAEAEFYLQRALEKSDQTEWKLQLALLYSMDKKFGKTIDLCNEILLKNPKSAEAFFLRAGARAGKRQFEGALKDIEQTLTLNPQFQRAADMKQSILRDRKTAYTRAGIPMNEDGSPTKEWMQQEKERRSLEGGTKSTGLGRKAPAPALKKKAE</sequence>
<name>A0A2P6N5H9_9EUKA</name>
<dbReference type="InterPro" id="IPR050498">
    <property type="entry name" value="Ycf3"/>
</dbReference>
<dbReference type="SUPFAM" id="SSF48452">
    <property type="entry name" value="TPR-like"/>
    <property type="match status" value="1"/>
</dbReference>
<dbReference type="OrthoDB" id="245563at2759"/>
<keyword evidence="2 3" id="KW-0802">TPR repeat</keyword>
<keyword evidence="1" id="KW-0677">Repeat</keyword>
<dbReference type="SUPFAM" id="SSF81901">
    <property type="entry name" value="HCP-like"/>
    <property type="match status" value="1"/>
</dbReference>
<evidence type="ECO:0000256" key="2">
    <source>
        <dbReference type="ARBA" id="ARBA00022803"/>
    </source>
</evidence>
<keyword evidence="6" id="KW-1185">Reference proteome</keyword>
<reference evidence="5 6" key="1">
    <citation type="journal article" date="2018" name="Genome Biol. Evol.">
        <title>Multiple Roots of Fruiting Body Formation in Amoebozoa.</title>
        <authorList>
            <person name="Hillmann F."/>
            <person name="Forbes G."/>
            <person name="Novohradska S."/>
            <person name="Ferling I."/>
            <person name="Riege K."/>
            <person name="Groth M."/>
            <person name="Westermann M."/>
            <person name="Marz M."/>
            <person name="Spaller T."/>
            <person name="Winckler T."/>
            <person name="Schaap P."/>
            <person name="Glockner G."/>
        </authorList>
    </citation>
    <scope>NUCLEOTIDE SEQUENCE [LARGE SCALE GENOMIC DNA]</scope>
    <source>
        <strain evidence="5 6">Jena</strain>
    </source>
</reference>
<dbReference type="PROSITE" id="PS50005">
    <property type="entry name" value="TPR"/>
    <property type="match status" value="1"/>
</dbReference>
<dbReference type="InParanoid" id="A0A2P6N5H9"/>
<dbReference type="PANTHER" id="PTHR44858">
    <property type="entry name" value="TETRATRICOPEPTIDE REPEAT PROTEIN 6"/>
    <property type="match status" value="1"/>
</dbReference>
<evidence type="ECO:0000256" key="1">
    <source>
        <dbReference type="ARBA" id="ARBA00022737"/>
    </source>
</evidence>
<dbReference type="Proteomes" id="UP000241769">
    <property type="component" value="Unassembled WGS sequence"/>
</dbReference>
<evidence type="ECO:0000313" key="5">
    <source>
        <dbReference type="EMBL" id="PRP79209.1"/>
    </source>
</evidence>
<dbReference type="EMBL" id="MDYQ01000193">
    <property type="protein sequence ID" value="PRP79209.1"/>
    <property type="molecule type" value="Genomic_DNA"/>
</dbReference>